<dbReference type="Pfam" id="PF01740">
    <property type="entry name" value="STAS"/>
    <property type="match status" value="1"/>
</dbReference>
<dbReference type="OrthoDB" id="288203at2759"/>
<dbReference type="KEGG" id="nta:107801354"/>
<dbReference type="STRING" id="4097.A0A1S4AUH0"/>
<dbReference type="InterPro" id="IPR002645">
    <property type="entry name" value="STAS_dom"/>
</dbReference>
<gene>
    <name evidence="2" type="primary">LOC107801354</name>
</gene>
<evidence type="ECO:0000313" key="2">
    <source>
        <dbReference type="RefSeq" id="XP_016480148.1"/>
    </source>
</evidence>
<dbReference type="PROSITE" id="PS50801">
    <property type="entry name" value="STAS"/>
    <property type="match status" value="1"/>
</dbReference>
<dbReference type="RefSeq" id="XP_016480148.1">
    <property type="nucleotide sequence ID" value="XM_016624662.1"/>
</dbReference>
<accession>A0A1S4AUH0</accession>
<dbReference type="PaxDb" id="4097-A0A1S4AUH0"/>
<name>A0A1S4AUH0_TOBAC</name>
<protein>
    <submittedName>
        <fullName evidence="2">Low affinity sulfate transporter 3-like</fullName>
    </submittedName>
</protein>
<sequence>MTLLLVYIELMDVDLLNIDTTSIASLEELHSELESNGMKLALANPRWHVIHKLRLAKFVKKIEGRVFLTIGEAIEACFTSKNMHASSLTVV</sequence>
<dbReference type="SUPFAM" id="SSF52091">
    <property type="entry name" value="SpoIIaa-like"/>
    <property type="match status" value="1"/>
</dbReference>
<reference evidence="2" key="1">
    <citation type="submission" date="2025-08" db="UniProtKB">
        <authorList>
            <consortium name="RefSeq"/>
        </authorList>
    </citation>
    <scope>IDENTIFICATION</scope>
</reference>
<dbReference type="AlphaFoldDB" id="A0A1S4AUH0"/>
<feature type="domain" description="STAS" evidence="1">
    <location>
        <begin position="18"/>
        <end position="77"/>
    </location>
</feature>
<organism evidence="2">
    <name type="scientific">Nicotiana tabacum</name>
    <name type="common">Common tobacco</name>
    <dbReference type="NCBI Taxonomy" id="4097"/>
    <lineage>
        <taxon>Eukaryota</taxon>
        <taxon>Viridiplantae</taxon>
        <taxon>Streptophyta</taxon>
        <taxon>Embryophyta</taxon>
        <taxon>Tracheophyta</taxon>
        <taxon>Spermatophyta</taxon>
        <taxon>Magnoliopsida</taxon>
        <taxon>eudicotyledons</taxon>
        <taxon>Gunneridae</taxon>
        <taxon>Pentapetalae</taxon>
        <taxon>asterids</taxon>
        <taxon>lamiids</taxon>
        <taxon>Solanales</taxon>
        <taxon>Solanaceae</taxon>
        <taxon>Nicotianoideae</taxon>
        <taxon>Nicotianeae</taxon>
        <taxon>Nicotiana</taxon>
    </lineage>
</organism>
<dbReference type="Gene3D" id="3.30.750.24">
    <property type="entry name" value="STAS domain"/>
    <property type="match status" value="1"/>
</dbReference>
<dbReference type="OMA" id="TSKNMHA"/>
<dbReference type="InterPro" id="IPR036513">
    <property type="entry name" value="STAS_dom_sf"/>
</dbReference>
<evidence type="ECO:0000259" key="1">
    <source>
        <dbReference type="PROSITE" id="PS50801"/>
    </source>
</evidence>
<proteinExistence type="predicted"/>